<evidence type="ECO:0000313" key="7">
    <source>
        <dbReference type="RefSeq" id="XP_056691313.1"/>
    </source>
</evidence>
<accession>A0ABM3R6Q9</accession>
<evidence type="ECO:0000256" key="1">
    <source>
        <dbReference type="ARBA" id="ARBA00023172"/>
    </source>
</evidence>
<dbReference type="InterPro" id="IPR012337">
    <property type="entry name" value="RNaseH-like_sf"/>
</dbReference>
<dbReference type="Gene3D" id="3.30.420.10">
    <property type="entry name" value="Ribonuclease H-like superfamily/Ribonuclease H"/>
    <property type="match status" value="2"/>
</dbReference>
<keyword evidence="1" id="KW-0233">DNA recombination</keyword>
<evidence type="ECO:0000259" key="4">
    <source>
        <dbReference type="PROSITE" id="PS50879"/>
    </source>
</evidence>
<dbReference type="CDD" id="cd01647">
    <property type="entry name" value="RT_LTR"/>
    <property type="match status" value="1"/>
</dbReference>
<dbReference type="InterPro" id="IPR021109">
    <property type="entry name" value="Peptidase_aspartic_dom_sf"/>
</dbReference>
<dbReference type="Gene3D" id="1.10.340.70">
    <property type="match status" value="1"/>
</dbReference>
<dbReference type="Proteomes" id="UP000813463">
    <property type="component" value="Chromosome 2"/>
</dbReference>
<dbReference type="InterPro" id="IPR002156">
    <property type="entry name" value="RNaseH_domain"/>
</dbReference>
<dbReference type="InterPro" id="IPR005162">
    <property type="entry name" value="Retrotrans_gag_dom"/>
</dbReference>
<feature type="domain" description="Reverse transcriptase" evidence="3">
    <location>
        <begin position="566"/>
        <end position="745"/>
    </location>
</feature>
<dbReference type="InterPro" id="IPR043128">
    <property type="entry name" value="Rev_trsase/Diguanyl_cyclase"/>
</dbReference>
<dbReference type="SUPFAM" id="SSF53098">
    <property type="entry name" value="Ribonuclease H-like"/>
    <property type="match status" value="2"/>
</dbReference>
<dbReference type="Pfam" id="PF17919">
    <property type="entry name" value="RT_RNaseH_2"/>
    <property type="match status" value="1"/>
</dbReference>
<dbReference type="InterPro" id="IPR043502">
    <property type="entry name" value="DNA/RNA_pol_sf"/>
</dbReference>
<evidence type="ECO:0000259" key="3">
    <source>
        <dbReference type="PROSITE" id="PS50878"/>
    </source>
</evidence>
<dbReference type="CDD" id="cd09279">
    <property type="entry name" value="RNase_HI_like"/>
    <property type="match status" value="1"/>
</dbReference>
<dbReference type="PROSITE" id="PS50878">
    <property type="entry name" value="RT_POL"/>
    <property type="match status" value="1"/>
</dbReference>
<dbReference type="Pfam" id="PF13456">
    <property type="entry name" value="RVT_3"/>
    <property type="match status" value="1"/>
</dbReference>
<evidence type="ECO:0000259" key="5">
    <source>
        <dbReference type="PROSITE" id="PS50994"/>
    </source>
</evidence>
<evidence type="ECO:0000256" key="2">
    <source>
        <dbReference type="SAM" id="MobiDB-lite"/>
    </source>
</evidence>
<dbReference type="Pfam" id="PF00665">
    <property type="entry name" value="rve"/>
    <property type="match status" value="1"/>
</dbReference>
<dbReference type="Gene3D" id="2.40.70.10">
    <property type="entry name" value="Acid Proteases"/>
    <property type="match status" value="1"/>
</dbReference>
<dbReference type="RefSeq" id="XP_056691313.1">
    <property type="nucleotide sequence ID" value="XM_056835335.1"/>
</dbReference>
<dbReference type="PANTHER" id="PTHR48475:SF2">
    <property type="entry name" value="RIBONUCLEASE H"/>
    <property type="match status" value="1"/>
</dbReference>
<dbReference type="InterPro" id="IPR041577">
    <property type="entry name" value="RT_RNaseH_2"/>
</dbReference>
<dbReference type="InterPro" id="IPR000477">
    <property type="entry name" value="RT_dom"/>
</dbReference>
<reference evidence="7" key="2">
    <citation type="submission" date="2025-08" db="UniProtKB">
        <authorList>
            <consortium name="RefSeq"/>
        </authorList>
    </citation>
    <scope>IDENTIFICATION</scope>
    <source>
        <tissue evidence="7">Leaf</tissue>
    </source>
</reference>
<feature type="domain" description="Integrase catalytic" evidence="5">
    <location>
        <begin position="1213"/>
        <end position="1378"/>
    </location>
</feature>
<sequence length="1426" mass="160706">MDAYKARMTVQTGDEAAWCRFFPATLKGMALSWFSGLSAGVITRFSVLEALFKSQFIAGQVYKKTSMHLMSVRQQPNESLKEHIKRFNDESLNIPNLQDSVAFTALMTGLKAGSRFRWVLADEQISTLPQAMVRAQRREIYLDIKEKSLLPSPTPIRTPASKRDKSLWCEFHKECGHTTKDCRELKRALDRLADEGKLNKYLKGSSSDKKEDNKGSDVHSDHTEGYVGVIAGSLASGGLTGNARKRHLHALTHQILDVEAPSSNLKCPTITFQEDPSRIIRGPHDDPLVVEIKVANRTVKRVLIDSGSSADILTLEFLERLRYKKSDLVDISQPLVGFGGQSVYPVGMIKLPVRIGEKGKGRNLLIDFMVVDTPLPYNIIAGRPLLNKIKAAISTYQLLLQYETDSGVVGKLYGDQWYARQCYNNSFKKEKNSIPNTEPPMKKTCVEEKESLADDLGVFLSEDPKYYARPRPAEEDEEIVLDKDPLHTVRVGKNLGEELRGKIIAILREYRDVFAFSVTEMPGIDRQTMVHELNIKEGHRPIKQKLRHQGQERNQAAAEEIHKLLKAGFIRECQYSEWLSNVVLVKKPNGTWRMCVDFTYLNKACPKDEYPLPKIDRLVDSTAGHGLFSFMDANVGYHQIPMSEKDQAHTAFITNQGVYCYKVMPFGLKNAGATYQRLVNKIFGEQIGRNIEVYVDDMIVKRKLPKEHSSDLEETLKTLRLHNMKLNPKTCVFGVKGGKCLGFLVDERRIEANPDKIQALLDMKSPRSVKEVQRLTGCIATLGRFLSRSADKSLAFFKVLNGKGFNWNAEAEAAFQQLKEHLSTIPKLVSPLAGETLYLYLGITEYAISAVLVAEREKQQHPIYFISHAFRGARAKYPLIEKMVYALVMASRKLKPYFQAHPIKVLTSQPLRKVIESRNHSNRMTEWANQLSDFGLEYEPRRAIKAQALADFIVECINRPPEKDTASQKSWELYVDGSATRTGCGAGILIKTPNGDRLEYAVKFSFLASNNESEYEALILGIQMCQAAGAISVHAKSDSQLIAGQIQGDFEAKEDSMKMYLTKARKVIDQLHDFTIQHIPRSENQQADALSRLASSAEGMEPRTIIWEVLQEPNINVEALMSLDRGPDWMEKIIKFKRDNVLPDSEKEAASIKKQADWFLWHDETLYKISYTHPLLKCVTPEEGNYILREIHQGACGSHQGARTIAGKALRSGFYWPTLRKDATDLVGDDILGPFPVASGQRKFLIVAVDYFTKWIEAEPLAKISDKQVQQFIWRNIITRFGVPRTLISDNGRQFDSKATKGYCDRFGIQTRFTSVSRPQSNGQAESANKIILNGLKTMIEGSSGSWVDDLPGVLWSARTTVKESTGQTPFSLVYGSDAVLPVEVGIPSPRVTYYDYEKNEAEKRVNLDLLPETRGNTLLKSIAYK</sequence>
<dbReference type="Gene3D" id="3.30.70.270">
    <property type="match status" value="2"/>
</dbReference>
<dbReference type="Pfam" id="PF03732">
    <property type="entry name" value="Retrotrans_gag"/>
    <property type="match status" value="1"/>
</dbReference>
<gene>
    <name evidence="7" type="primary">LOC110777567</name>
</gene>
<dbReference type="SUPFAM" id="SSF56672">
    <property type="entry name" value="DNA/RNA polymerases"/>
    <property type="match status" value="1"/>
</dbReference>
<dbReference type="InterPro" id="IPR001584">
    <property type="entry name" value="Integrase_cat-core"/>
</dbReference>
<keyword evidence="6" id="KW-1185">Reference proteome</keyword>
<dbReference type="InterPro" id="IPR036397">
    <property type="entry name" value="RNaseH_sf"/>
</dbReference>
<proteinExistence type="predicted"/>
<dbReference type="SUPFAM" id="SSF50630">
    <property type="entry name" value="Acid proteases"/>
    <property type="match status" value="1"/>
</dbReference>
<feature type="domain" description="RNase H type-1" evidence="4">
    <location>
        <begin position="967"/>
        <end position="1096"/>
    </location>
</feature>
<dbReference type="CDD" id="cd00303">
    <property type="entry name" value="retropepsin_like"/>
    <property type="match status" value="1"/>
</dbReference>
<dbReference type="Pfam" id="PF00078">
    <property type="entry name" value="RVT_1"/>
    <property type="match status" value="1"/>
</dbReference>
<dbReference type="PANTHER" id="PTHR48475">
    <property type="entry name" value="RIBONUCLEASE H"/>
    <property type="match status" value="1"/>
</dbReference>
<organism evidence="6 7">
    <name type="scientific">Spinacia oleracea</name>
    <name type="common">Spinach</name>
    <dbReference type="NCBI Taxonomy" id="3562"/>
    <lineage>
        <taxon>Eukaryota</taxon>
        <taxon>Viridiplantae</taxon>
        <taxon>Streptophyta</taxon>
        <taxon>Embryophyta</taxon>
        <taxon>Tracheophyta</taxon>
        <taxon>Spermatophyta</taxon>
        <taxon>Magnoliopsida</taxon>
        <taxon>eudicotyledons</taxon>
        <taxon>Gunneridae</taxon>
        <taxon>Pentapetalae</taxon>
        <taxon>Caryophyllales</taxon>
        <taxon>Chenopodiaceae</taxon>
        <taxon>Chenopodioideae</taxon>
        <taxon>Anserineae</taxon>
        <taxon>Spinacia</taxon>
    </lineage>
</organism>
<name>A0ABM3R6Q9_SPIOL</name>
<feature type="region of interest" description="Disordered" evidence="2">
    <location>
        <begin position="201"/>
        <end position="222"/>
    </location>
</feature>
<feature type="compositionally biased region" description="Basic and acidic residues" evidence="2">
    <location>
        <begin position="206"/>
        <end position="222"/>
    </location>
</feature>
<dbReference type="PROSITE" id="PS50879">
    <property type="entry name" value="RNASE_H_1"/>
    <property type="match status" value="1"/>
</dbReference>
<evidence type="ECO:0000313" key="6">
    <source>
        <dbReference type="Proteomes" id="UP000813463"/>
    </source>
</evidence>
<dbReference type="GeneID" id="110777567"/>
<dbReference type="PROSITE" id="PS50994">
    <property type="entry name" value="INTEGRASE"/>
    <property type="match status" value="1"/>
</dbReference>
<reference evidence="6" key="1">
    <citation type="journal article" date="2021" name="Nat. Commun.">
        <title>Genomic analyses provide insights into spinach domestication and the genetic basis of agronomic traits.</title>
        <authorList>
            <person name="Cai X."/>
            <person name="Sun X."/>
            <person name="Xu C."/>
            <person name="Sun H."/>
            <person name="Wang X."/>
            <person name="Ge C."/>
            <person name="Zhang Z."/>
            <person name="Wang Q."/>
            <person name="Fei Z."/>
            <person name="Jiao C."/>
            <person name="Wang Q."/>
        </authorList>
    </citation>
    <scope>NUCLEOTIDE SEQUENCE [LARGE SCALE GENOMIC DNA]</scope>
    <source>
        <strain evidence="6">cv. Varoflay</strain>
    </source>
</reference>
<protein>
    <submittedName>
        <fullName evidence="7">Uncharacterized protein</fullName>
    </submittedName>
</protein>
<dbReference type="Gene3D" id="3.10.10.10">
    <property type="entry name" value="HIV Type 1 Reverse Transcriptase, subunit A, domain 1"/>
    <property type="match status" value="1"/>
</dbReference>